<comment type="caution">
    <text evidence="1">The sequence shown here is derived from an EMBL/GenBank/DDBJ whole genome shotgun (WGS) entry which is preliminary data.</text>
</comment>
<name>A0ACB5SN71_9PEZI</name>
<protein>
    <submittedName>
        <fullName evidence="1">Uncharacterized protein</fullName>
    </submittedName>
</protein>
<reference evidence="1" key="1">
    <citation type="submission" date="2024-09" db="EMBL/GenBank/DDBJ databases">
        <title>Draft Genome Sequences of Neofusicoccum parvum.</title>
        <authorList>
            <person name="Ashida A."/>
            <person name="Camagna M."/>
            <person name="Tanaka A."/>
            <person name="Takemoto D."/>
        </authorList>
    </citation>
    <scope>NUCLEOTIDE SEQUENCE</scope>
    <source>
        <strain evidence="1">PPO83</strain>
    </source>
</reference>
<sequence length="316" mass="34698">MATPDAAPDAAMGSPDNTHASDDHPAPASPNPPPDACEPADAAAVDDHTPAQELEHAAPSADAPAASPEQALPSTHYSSDLPYHSPRPVRYHTAYLSTSNPTSVEPTPSPSHEPTTSLNAAADPGNSPAGSPGLFDFNQAPIRPVLASAEQTGYYSSPYLHFTHRQVPKETHVADVDVDPISGRKIINQYEIIDELGRGVHGKVKLGRSLETGQYVAIKIVERYSKRRRLGKNTSHEDKIRREIAILKKARHPNIVGLLEVIDDPSRKKVYIVLEHVEMGEVRWRTEGAKEIVLIEHRRYERERRKESANERNDDG</sequence>
<gene>
    <name evidence="1" type="primary">g11635</name>
    <name evidence="1" type="ORF">NpPPO83_00011635</name>
</gene>
<dbReference type="Proteomes" id="UP001165186">
    <property type="component" value="Unassembled WGS sequence"/>
</dbReference>
<evidence type="ECO:0000313" key="2">
    <source>
        <dbReference type="Proteomes" id="UP001165186"/>
    </source>
</evidence>
<proteinExistence type="predicted"/>
<accession>A0ACB5SN71</accession>
<keyword evidence="2" id="KW-1185">Reference proteome</keyword>
<evidence type="ECO:0000313" key="1">
    <source>
        <dbReference type="EMBL" id="GME48942.1"/>
    </source>
</evidence>
<organism evidence="1 2">
    <name type="scientific">Neofusicoccum parvum</name>
    <dbReference type="NCBI Taxonomy" id="310453"/>
    <lineage>
        <taxon>Eukaryota</taxon>
        <taxon>Fungi</taxon>
        <taxon>Dikarya</taxon>
        <taxon>Ascomycota</taxon>
        <taxon>Pezizomycotina</taxon>
        <taxon>Dothideomycetes</taxon>
        <taxon>Dothideomycetes incertae sedis</taxon>
        <taxon>Botryosphaeriales</taxon>
        <taxon>Botryosphaeriaceae</taxon>
        <taxon>Neofusicoccum</taxon>
    </lineage>
</organism>
<dbReference type="EMBL" id="BSXG01000148">
    <property type="protein sequence ID" value="GME48942.1"/>
    <property type="molecule type" value="Genomic_DNA"/>
</dbReference>